<dbReference type="Pfam" id="PF10433">
    <property type="entry name" value="Beta-prop_RSE1_1st"/>
    <property type="match status" value="1"/>
</dbReference>
<dbReference type="Pfam" id="PF23726">
    <property type="entry name" value="Beta-prop_RSE1_2nd"/>
    <property type="match status" value="1"/>
</dbReference>
<evidence type="ECO:0000313" key="8">
    <source>
        <dbReference type="EMBL" id="CAL5227828.1"/>
    </source>
</evidence>
<gene>
    <name evidence="8" type="primary">g10856</name>
    <name evidence="8" type="ORF">VP750_LOCUS9734</name>
</gene>
<evidence type="ECO:0000313" key="9">
    <source>
        <dbReference type="Proteomes" id="UP001497392"/>
    </source>
</evidence>
<keyword evidence="9" id="KW-1185">Reference proteome</keyword>
<dbReference type="InterPro" id="IPR004871">
    <property type="entry name" value="RSE1/DDB1/CPSF1_C"/>
</dbReference>
<feature type="domain" description="RSE1/DDB1/CPSF1 C-terminal" evidence="5">
    <location>
        <begin position="755"/>
        <end position="1067"/>
    </location>
</feature>
<dbReference type="InterPro" id="IPR018846">
    <property type="entry name" value="Beta-prop_RSE1/DDB1/CPSF1_1st"/>
</dbReference>
<dbReference type="InterPro" id="IPR058543">
    <property type="entry name" value="Beta-prop_RSE1/DDB1/CPSF1_2nd"/>
</dbReference>
<dbReference type="Gene3D" id="1.10.150.910">
    <property type="match status" value="1"/>
</dbReference>
<proteinExistence type="inferred from homology"/>
<dbReference type="InterPro" id="IPR011047">
    <property type="entry name" value="Quinoprotein_ADH-like_sf"/>
</dbReference>
<evidence type="ECO:0000256" key="1">
    <source>
        <dbReference type="ARBA" id="ARBA00004123"/>
    </source>
</evidence>
<evidence type="ECO:0000256" key="3">
    <source>
        <dbReference type="ARBA" id="ARBA00014577"/>
    </source>
</evidence>
<comment type="similarity">
    <text evidence="2">Belongs to the DDB1 family.</text>
</comment>
<keyword evidence="4" id="KW-0539">Nucleus</keyword>
<sequence>MSTNQGSAWNYVVTAHKPTNVTHSVVGHFTSPKDINLIISKCTRIEIHTLSPEGLKGVVDVAIYGRIATLELFRPTGESKDLLFLSTERCKFCVLEYNSETGELMTRASGDVKDRVGRPVENGQIGIIDPWCRMIGLHLYDGLFKVIPIDEKGQLQEASNIRIDELNVLDMKFLEATLKPTLVVLYQDSKEARHVKTYEVNIKDKELTEGPWRQSNLDAGASMIITVPAPMGGAIVVGESVVAYIGQGQQMKCTEMTPTIIRAFGKVDEDGSRYLLGDHLGNLLLLVLQHDGSHVVGLKTEPLGCISAPSTISYLDNGVVYVGSSFGDSQLVRLHAEPVNPAEPNNFVEVLESMTNLGPIIDFVVVDLERQGQGQVVMCSGVMKDGSLRIVRNGIGMIEQASVELPGIKGMWNLRATNMDAFDKYLVLSFVGETRVLAINEDDELDEAEVAGFNQQSQTLCCANTLDDGLLQVTPQDVRVVDAGTGALVHQWKAPAGLQINTASASPTQVVLATGEGNLVCLDVTDNKLTEKAHVKLNGEVSCIDITPLDDAERSQIAAVGTWDMQVHILSLPDLSTLRTEKLGGEVIPRSVLLAVFEDIPYLLCALGDGQLFNWQLDSTTGELRDKKKICLGTKPIMLRSFRSNGVSHVFAASDRPTVIYSSNKKLHYSNVNEDEVNFMSSFNSSSFPDSLALSKEASMSIGSIDEIQKLHIRTVPLGEQPRRLAHQEPSRTFAVLTSPTQGPTGVDDMAGSDTVRLVDDQTFEMLDRFGLEPMELGVSLASMAFAEDDRTYYVIGTAFTEPDEAESKKGRILVFMVKDFKLQLVSEREVKGAVYNVNPFQGKLIAGINSKVQLYKWLQTDDGSRELQLECSHTGHVLALYIVTRGDFVIVGDLMRSMQLLIYRADEQLLEVRARDFKTHWMTAVEVLDDDTYLGAENSFNLFTLRKNSDAASDEDRNRLEMVGQYHLGEFVNKFRHGCLVMKLPDSEAATIPTVLFGTINGTIGVLASLPQEQFKFMERLQDCLRRVIKGVGGFSHADWRAFQNEHTSADCRNFVDGDLIEQFLDLKRESMERIAKDMGSGVTVEELMRTVEDLSRSCH</sequence>
<dbReference type="InterPro" id="IPR050358">
    <property type="entry name" value="RSE1/DDB1/CFT1"/>
</dbReference>
<evidence type="ECO:0000259" key="5">
    <source>
        <dbReference type="Pfam" id="PF03178"/>
    </source>
</evidence>
<name>A0ABP1GCB9_9CHLO</name>
<dbReference type="SUPFAM" id="SSF50998">
    <property type="entry name" value="Quinoprotein alcohol dehydrogenase-like"/>
    <property type="match status" value="1"/>
</dbReference>
<protein>
    <recommendedName>
        <fullName evidence="3">DNA damage-binding protein 1</fullName>
    </recommendedName>
</protein>
<feature type="domain" description="RSE1/DDB1/CPSF1 first beta-propeller" evidence="6">
    <location>
        <begin position="21"/>
        <end position="354"/>
    </location>
</feature>
<dbReference type="PANTHER" id="PTHR10644">
    <property type="entry name" value="DNA REPAIR/RNA PROCESSING CPSF FAMILY"/>
    <property type="match status" value="1"/>
</dbReference>
<dbReference type="Pfam" id="PF03178">
    <property type="entry name" value="CPSF_A"/>
    <property type="match status" value="1"/>
</dbReference>
<organism evidence="8 9">
    <name type="scientific">Coccomyxa viridis</name>
    <dbReference type="NCBI Taxonomy" id="1274662"/>
    <lineage>
        <taxon>Eukaryota</taxon>
        <taxon>Viridiplantae</taxon>
        <taxon>Chlorophyta</taxon>
        <taxon>core chlorophytes</taxon>
        <taxon>Trebouxiophyceae</taxon>
        <taxon>Trebouxiophyceae incertae sedis</taxon>
        <taxon>Coccomyxaceae</taxon>
        <taxon>Coccomyxa</taxon>
    </lineage>
</organism>
<dbReference type="InterPro" id="IPR015943">
    <property type="entry name" value="WD40/YVTN_repeat-like_dom_sf"/>
</dbReference>
<evidence type="ECO:0000256" key="2">
    <source>
        <dbReference type="ARBA" id="ARBA00007453"/>
    </source>
</evidence>
<dbReference type="Proteomes" id="UP001497392">
    <property type="component" value="Unassembled WGS sequence"/>
</dbReference>
<evidence type="ECO:0000256" key="4">
    <source>
        <dbReference type="ARBA" id="ARBA00023242"/>
    </source>
</evidence>
<dbReference type="EMBL" id="CAXHTA020000017">
    <property type="protein sequence ID" value="CAL5227828.1"/>
    <property type="molecule type" value="Genomic_DNA"/>
</dbReference>
<reference evidence="8 9" key="1">
    <citation type="submission" date="2024-06" db="EMBL/GenBank/DDBJ databases">
        <authorList>
            <person name="Kraege A."/>
            <person name="Thomma B."/>
        </authorList>
    </citation>
    <scope>NUCLEOTIDE SEQUENCE [LARGE SCALE GENOMIC DNA]</scope>
</reference>
<evidence type="ECO:0000259" key="7">
    <source>
        <dbReference type="Pfam" id="PF23726"/>
    </source>
</evidence>
<evidence type="ECO:0000259" key="6">
    <source>
        <dbReference type="Pfam" id="PF10433"/>
    </source>
</evidence>
<dbReference type="Gene3D" id="2.130.10.10">
    <property type="entry name" value="YVTN repeat-like/Quinoprotein amine dehydrogenase"/>
    <property type="match status" value="3"/>
</dbReference>
<accession>A0ABP1GCB9</accession>
<comment type="subcellular location">
    <subcellularLocation>
        <location evidence="1">Nucleus</location>
    </subcellularLocation>
</comment>
<feature type="domain" description="RSE1/DDB1/CPSF1 second beta-propeller" evidence="7">
    <location>
        <begin position="399"/>
        <end position="704"/>
    </location>
</feature>
<comment type="caution">
    <text evidence="8">The sequence shown here is derived from an EMBL/GenBank/DDBJ whole genome shotgun (WGS) entry which is preliminary data.</text>
</comment>